<proteinExistence type="predicted"/>
<organism evidence="1 2">
    <name type="scientific">Trichonephila clavata</name>
    <name type="common">Joro spider</name>
    <name type="synonym">Nephila clavata</name>
    <dbReference type="NCBI Taxonomy" id="2740835"/>
    <lineage>
        <taxon>Eukaryota</taxon>
        <taxon>Metazoa</taxon>
        <taxon>Ecdysozoa</taxon>
        <taxon>Arthropoda</taxon>
        <taxon>Chelicerata</taxon>
        <taxon>Arachnida</taxon>
        <taxon>Araneae</taxon>
        <taxon>Araneomorphae</taxon>
        <taxon>Entelegynae</taxon>
        <taxon>Araneoidea</taxon>
        <taxon>Nephilidae</taxon>
        <taxon>Trichonephila</taxon>
    </lineage>
</organism>
<gene>
    <name evidence="1" type="primary">AVEN_261776_1</name>
    <name evidence="1" type="ORF">TNCT_246741</name>
</gene>
<protein>
    <submittedName>
        <fullName evidence="1">SF3 helicase domain-containing protein</fullName>
    </submittedName>
</protein>
<keyword evidence="1" id="KW-0067">ATP-binding</keyword>
<dbReference type="GO" id="GO:0004386">
    <property type="term" value="F:helicase activity"/>
    <property type="evidence" value="ECO:0007669"/>
    <property type="project" value="UniProtKB-KW"/>
</dbReference>
<name>A0A8X6J9U0_TRICU</name>
<comment type="caution">
    <text evidence="1">The sequence shown here is derived from an EMBL/GenBank/DDBJ whole genome shotgun (WGS) entry which is preliminary data.</text>
</comment>
<dbReference type="EMBL" id="BMAO01007538">
    <property type="protein sequence ID" value="GFR16643.1"/>
    <property type="molecule type" value="Genomic_DNA"/>
</dbReference>
<dbReference type="AlphaFoldDB" id="A0A8X6J9U0"/>
<evidence type="ECO:0000313" key="2">
    <source>
        <dbReference type="Proteomes" id="UP000887116"/>
    </source>
</evidence>
<accession>A0A8X6J9U0</accession>
<evidence type="ECO:0000313" key="1">
    <source>
        <dbReference type="EMBL" id="GFR16643.1"/>
    </source>
</evidence>
<keyword evidence="1" id="KW-0347">Helicase</keyword>
<keyword evidence="2" id="KW-1185">Reference proteome</keyword>
<keyword evidence="1" id="KW-0378">Hydrolase</keyword>
<sequence length="131" mass="15420">MMLAGSGKPDTSAYRAMEMIYADEKETYSIDFRSKTLLEELTRLKKSFKRVKHNTDSYFRKFLFLDERQAKQHLLGFMMPVVTPFPLCINYPIRHSLAILPANRVMWKISPRSPTNVPRIWIHFKRKAIAV</sequence>
<reference evidence="1" key="1">
    <citation type="submission" date="2020-07" db="EMBL/GenBank/DDBJ databases">
        <title>Multicomponent nature underlies the extraordinary mechanical properties of spider dragline silk.</title>
        <authorList>
            <person name="Kono N."/>
            <person name="Nakamura H."/>
            <person name="Mori M."/>
            <person name="Yoshida Y."/>
            <person name="Ohtoshi R."/>
            <person name="Malay A.D."/>
            <person name="Moran D.A.P."/>
            <person name="Tomita M."/>
            <person name="Numata K."/>
            <person name="Arakawa K."/>
        </authorList>
    </citation>
    <scope>NUCLEOTIDE SEQUENCE</scope>
</reference>
<keyword evidence="1" id="KW-0547">Nucleotide-binding</keyword>
<dbReference type="Proteomes" id="UP000887116">
    <property type="component" value="Unassembled WGS sequence"/>
</dbReference>